<comment type="caution">
    <text evidence="6">The sequence shown here is derived from an EMBL/GenBank/DDBJ whole genome shotgun (WGS) entry which is preliminary data.</text>
</comment>
<evidence type="ECO:0000313" key="7">
    <source>
        <dbReference type="Proteomes" id="UP000663845"/>
    </source>
</evidence>
<gene>
    <name evidence="6" type="ORF">JYZ213_LOCUS30937</name>
</gene>
<dbReference type="SMART" id="SM00177">
    <property type="entry name" value="ARF"/>
    <property type="match status" value="1"/>
</dbReference>
<dbReference type="SUPFAM" id="SSF52540">
    <property type="entry name" value="P-loop containing nucleoside triphosphate hydrolases"/>
    <property type="match status" value="1"/>
</dbReference>
<dbReference type="Gene3D" id="3.40.50.300">
    <property type="entry name" value="P-loop containing nucleotide triphosphate hydrolases"/>
    <property type="match status" value="1"/>
</dbReference>
<evidence type="ECO:0000256" key="4">
    <source>
        <dbReference type="PIRSR" id="PIRSR606689-1"/>
    </source>
</evidence>
<dbReference type="PRINTS" id="PR00328">
    <property type="entry name" value="SAR1GTPBP"/>
</dbReference>
<dbReference type="GO" id="GO:0003924">
    <property type="term" value="F:GTPase activity"/>
    <property type="evidence" value="ECO:0007669"/>
    <property type="project" value="InterPro"/>
</dbReference>
<dbReference type="GO" id="GO:0005525">
    <property type="term" value="F:GTP binding"/>
    <property type="evidence" value="ECO:0007669"/>
    <property type="project" value="UniProtKB-KW"/>
</dbReference>
<feature type="binding site" evidence="4">
    <location>
        <begin position="126"/>
        <end position="129"/>
    </location>
    <ligand>
        <name>GTP</name>
        <dbReference type="ChEBI" id="CHEBI:37565"/>
    </ligand>
</feature>
<dbReference type="NCBIfam" id="TIGR00231">
    <property type="entry name" value="small_GTP"/>
    <property type="match status" value="1"/>
</dbReference>
<dbReference type="Proteomes" id="UP000663845">
    <property type="component" value="Unassembled WGS sequence"/>
</dbReference>
<keyword evidence="3 4" id="KW-0342">GTP-binding</keyword>
<dbReference type="InterPro" id="IPR006689">
    <property type="entry name" value="Small_GTPase_ARF/SAR"/>
</dbReference>
<feature type="binding site" evidence="4">
    <location>
        <position position="70"/>
    </location>
    <ligand>
        <name>GTP</name>
        <dbReference type="ChEBI" id="CHEBI:37565"/>
    </ligand>
</feature>
<dbReference type="GO" id="GO:0046872">
    <property type="term" value="F:metal ion binding"/>
    <property type="evidence" value="ECO:0007669"/>
    <property type="project" value="UniProtKB-KW"/>
</dbReference>
<evidence type="ECO:0008006" key="8">
    <source>
        <dbReference type="Google" id="ProtNLM"/>
    </source>
</evidence>
<dbReference type="GO" id="GO:0030010">
    <property type="term" value="P:establishment of cell polarity"/>
    <property type="evidence" value="ECO:0007669"/>
    <property type="project" value="UniProtKB-ARBA"/>
</dbReference>
<dbReference type="PANTHER" id="PTHR11711">
    <property type="entry name" value="ADP RIBOSYLATION FACTOR-RELATED"/>
    <property type="match status" value="1"/>
</dbReference>
<evidence type="ECO:0000313" key="6">
    <source>
        <dbReference type="EMBL" id="CAF1275549.1"/>
    </source>
</evidence>
<evidence type="ECO:0000256" key="3">
    <source>
        <dbReference type="ARBA" id="ARBA00023134"/>
    </source>
</evidence>
<dbReference type="SMART" id="SM00178">
    <property type="entry name" value="SAR"/>
    <property type="match status" value="1"/>
</dbReference>
<proteinExistence type="inferred from homology"/>
<organism evidence="6 7">
    <name type="scientific">Adineta steineri</name>
    <dbReference type="NCBI Taxonomy" id="433720"/>
    <lineage>
        <taxon>Eukaryota</taxon>
        <taxon>Metazoa</taxon>
        <taxon>Spiralia</taxon>
        <taxon>Gnathifera</taxon>
        <taxon>Rotifera</taxon>
        <taxon>Eurotatoria</taxon>
        <taxon>Bdelloidea</taxon>
        <taxon>Adinetida</taxon>
        <taxon>Adinetidae</taxon>
        <taxon>Adineta</taxon>
    </lineage>
</organism>
<dbReference type="InterPro" id="IPR005225">
    <property type="entry name" value="Small_GTP-bd"/>
</dbReference>
<dbReference type="CDD" id="cd00878">
    <property type="entry name" value="Arf_Arl"/>
    <property type="match status" value="1"/>
</dbReference>
<sequence>MASYIHTILGKLFGKSEYRTLIMGLDAAGKTSILYRLKLNEHVMTIPTIGFNVETLTFNKASVTMWDVGGRDKIRPLWRHYFHGTQGLIFVIDSHDVERLNESKDDMNRMLGEDELREIPLLIYFNKIDLPNGLKQEYAIKEMKLNEIKNRNWHLQPCSAYTGDGVHEGLDWLIRAMKSPLPSQSTISTTANNVSQAENQSLQWLSQVDNETNEEFADKFVKHDLSSETFDHRTLVRIIWCYLKIFGRKETIKSVFDNLNFYLKNVNETLTYFWIQIIHYACEATKNPTNDFSGFLLMNPQILNEIDLPLTYYKKDTLFSNQAKTAVVLPDIKPLPSIIPSSNSTNNKIKTQSLREFDDDDDELLKEFESCTLTCWSHKIHLHITWLYLTRDGRRIGVNKIFDNMKIFLQSNQISPMIKFHFTLTYFWIQMVDLSIAQNNTKDLNFKEFIEKNPHLLNENLFLDYYKKKTILDNPTAQEQMVLPDIKPLPTLVTPNNKK</sequence>
<dbReference type="SMART" id="SM00175">
    <property type="entry name" value="RAB"/>
    <property type="match status" value="1"/>
</dbReference>
<feature type="binding site" evidence="5">
    <location>
        <position position="31"/>
    </location>
    <ligand>
        <name>Mg(2+)</name>
        <dbReference type="ChEBI" id="CHEBI:18420"/>
    </ligand>
</feature>
<dbReference type="PROSITE" id="PS51417">
    <property type="entry name" value="ARF"/>
    <property type="match status" value="1"/>
</dbReference>
<dbReference type="InterPro" id="IPR024156">
    <property type="entry name" value="Small_GTPase_ARF"/>
</dbReference>
<name>A0A815BVR0_9BILA</name>
<dbReference type="InterPro" id="IPR027417">
    <property type="entry name" value="P-loop_NTPase"/>
</dbReference>
<dbReference type="FunFam" id="3.40.50.300:FF:000412">
    <property type="entry name" value="ADP-ribosylation factor 1"/>
    <property type="match status" value="1"/>
</dbReference>
<protein>
    <recommendedName>
        <fullName evidence="8">ADP-ribosylation factor</fullName>
    </recommendedName>
</protein>
<evidence type="ECO:0000256" key="5">
    <source>
        <dbReference type="PIRSR" id="PIRSR606689-2"/>
    </source>
</evidence>
<accession>A0A815BVR0</accession>
<feature type="binding site" evidence="4">
    <location>
        <begin position="24"/>
        <end position="31"/>
    </location>
    <ligand>
        <name>GTP</name>
        <dbReference type="ChEBI" id="CHEBI:37565"/>
    </ligand>
</feature>
<keyword evidence="2 4" id="KW-0547">Nucleotide-binding</keyword>
<reference evidence="6" key="1">
    <citation type="submission" date="2021-02" db="EMBL/GenBank/DDBJ databases">
        <authorList>
            <person name="Nowell W R."/>
        </authorList>
    </citation>
    <scope>NUCLEOTIDE SEQUENCE</scope>
</reference>
<comment type="similarity">
    <text evidence="1">Belongs to the small GTPase superfamily. Arf family.</text>
</comment>
<dbReference type="AlphaFoldDB" id="A0A815BVR0"/>
<keyword evidence="5" id="KW-0479">Metal-binding</keyword>
<feature type="binding site" evidence="5">
    <location>
        <position position="48"/>
    </location>
    <ligand>
        <name>Mg(2+)</name>
        <dbReference type="ChEBI" id="CHEBI:18420"/>
    </ligand>
</feature>
<dbReference type="Pfam" id="PF00025">
    <property type="entry name" value="Arf"/>
    <property type="match status" value="1"/>
</dbReference>
<dbReference type="EMBL" id="CAJNOG010000507">
    <property type="protein sequence ID" value="CAF1275549.1"/>
    <property type="molecule type" value="Genomic_DNA"/>
</dbReference>
<evidence type="ECO:0000256" key="1">
    <source>
        <dbReference type="ARBA" id="ARBA00010290"/>
    </source>
</evidence>
<keyword evidence="5" id="KW-0460">Magnesium</keyword>
<evidence type="ECO:0000256" key="2">
    <source>
        <dbReference type="ARBA" id="ARBA00022741"/>
    </source>
</evidence>